<gene>
    <name evidence="2" type="ORF">L3X37_00310</name>
</gene>
<dbReference type="AlphaFoldDB" id="A0AAE3EKR3"/>
<dbReference type="Proteomes" id="UP001199795">
    <property type="component" value="Unassembled WGS sequence"/>
</dbReference>
<accession>A0AAE3EKR3</accession>
<evidence type="ECO:0000259" key="1">
    <source>
        <dbReference type="Pfam" id="PF00483"/>
    </source>
</evidence>
<name>A0AAE3EKR3_9FLAO</name>
<dbReference type="Gene3D" id="2.160.10.10">
    <property type="entry name" value="Hexapeptide repeat proteins"/>
    <property type="match status" value="1"/>
</dbReference>
<sequence length="339" mass="36982">MKIIVPMAGRGSRLRPHSLTVPKPLIPVAGQPIVHRLVKDIAKVLKQPIEEIAFVLGDPAWFGDEVVLSLEDLAKSLGAKASIYRQDLPLGTGHAIMCAKPSLSGPAVIAYADTLIRAEFDLDPDADAVIWTKKVNNPEAYGVVKLNENEEIIELVEKPETFVSNQAVIGIYYFKDVAVLKGKLQEILDENVMNGGEYQINDGIKRMMAEGKIFKTGTVDEWMDCGNKTITIETNQRMLGFLKDDGDEQLVSSSVKLENSTIIEPCFIGDNVMLKNSTVGPFVSIGNGSAIENSTVKNSLIQTQTTVKNANLDNAMVGNHVKYDGNFTSISIGDYSVLE</sequence>
<dbReference type="CDD" id="cd04181">
    <property type="entry name" value="NTP_transferase"/>
    <property type="match status" value="1"/>
</dbReference>
<evidence type="ECO:0000313" key="3">
    <source>
        <dbReference type="Proteomes" id="UP001199795"/>
    </source>
</evidence>
<reference evidence="2" key="1">
    <citation type="submission" date="2022-01" db="EMBL/GenBank/DDBJ databases">
        <title>Draft genome sequence of Sabulilitoribacter arenilitoris KCTC 52401.</title>
        <authorList>
            <person name="Oh J.-S."/>
        </authorList>
    </citation>
    <scope>NUCLEOTIDE SEQUENCE</scope>
    <source>
        <strain evidence="2">HMF6543</strain>
    </source>
</reference>
<proteinExistence type="predicted"/>
<organism evidence="2 3">
    <name type="scientific">Wocania arenilitoris</name>
    <dbReference type="NCBI Taxonomy" id="2044858"/>
    <lineage>
        <taxon>Bacteria</taxon>
        <taxon>Pseudomonadati</taxon>
        <taxon>Bacteroidota</taxon>
        <taxon>Flavobacteriia</taxon>
        <taxon>Flavobacteriales</taxon>
        <taxon>Flavobacteriaceae</taxon>
        <taxon>Wocania</taxon>
    </lineage>
</organism>
<dbReference type="InterPro" id="IPR029044">
    <property type="entry name" value="Nucleotide-diphossugar_trans"/>
</dbReference>
<comment type="caution">
    <text evidence="2">The sequence shown here is derived from an EMBL/GenBank/DDBJ whole genome shotgun (WGS) entry which is preliminary data.</text>
</comment>
<dbReference type="PANTHER" id="PTHR22572">
    <property type="entry name" value="SUGAR-1-PHOSPHATE GUANYL TRANSFERASE"/>
    <property type="match status" value="1"/>
</dbReference>
<keyword evidence="3" id="KW-1185">Reference proteome</keyword>
<dbReference type="Gene3D" id="3.90.550.10">
    <property type="entry name" value="Spore Coat Polysaccharide Biosynthesis Protein SpsA, Chain A"/>
    <property type="match status" value="1"/>
</dbReference>
<dbReference type="Pfam" id="PF00483">
    <property type="entry name" value="NTP_transferase"/>
    <property type="match status" value="1"/>
</dbReference>
<dbReference type="RefSeq" id="WP_237238147.1">
    <property type="nucleotide sequence ID" value="NZ_JAKKDU010000001.1"/>
</dbReference>
<dbReference type="EMBL" id="JAKKDU010000001">
    <property type="protein sequence ID" value="MCF7566808.1"/>
    <property type="molecule type" value="Genomic_DNA"/>
</dbReference>
<protein>
    <submittedName>
        <fullName evidence="2">Nucleotidyltransferase</fullName>
    </submittedName>
</protein>
<dbReference type="InterPro" id="IPR050486">
    <property type="entry name" value="Mannose-1P_guanyltransferase"/>
</dbReference>
<dbReference type="InterPro" id="IPR005835">
    <property type="entry name" value="NTP_transferase_dom"/>
</dbReference>
<dbReference type="SUPFAM" id="SSF53448">
    <property type="entry name" value="Nucleotide-diphospho-sugar transferases"/>
    <property type="match status" value="1"/>
</dbReference>
<feature type="domain" description="Nucleotidyl transferase" evidence="1">
    <location>
        <begin position="7"/>
        <end position="235"/>
    </location>
</feature>
<evidence type="ECO:0000313" key="2">
    <source>
        <dbReference type="EMBL" id="MCF7566808.1"/>
    </source>
</evidence>